<accession>A0A1I0F9V6</accession>
<keyword evidence="2" id="KW-1185">Reference proteome</keyword>
<evidence type="ECO:0000313" key="1">
    <source>
        <dbReference type="EMBL" id="SET54286.1"/>
    </source>
</evidence>
<dbReference type="EMBL" id="FOIN01000017">
    <property type="protein sequence ID" value="SET54286.1"/>
    <property type="molecule type" value="Genomic_DNA"/>
</dbReference>
<proteinExistence type="predicted"/>
<sequence>MKKILMTNAYIKNYTGSEVDTVSIANYFVENGYCVDIFTLDKGYPLLKSVDHRVRVIDYLENEELNDRYDYIWAHHYPFLDFLLFDKKIKATYIHYLSLSSYANYEAYPDYYQSLSLVSTLSYEAKEQNRIEGYDNKYFNIFPNYIMEKELKVLHNAKNKIESICVVSNHVPNEVERIKAIFEKKGISVDIYGKKHIYKLVSADLLLQYDVIISIGKTINLGIALGIPCYVYDHFGGDGYITKKNINNSFKFNFSGRYSRCKYSDIELVENIIQGYGECLKDIEECQKFAKEHFLFETIINKAFENMHKQPMDYEKLYQNYNLLFRKSPLFVRENGIRQNLINKGKLFLQIYYAKDGNYSEKESIKVEIIDKTVKFNSKKFSRSLNFRIDLVNRAGYKIDNLIINGESNSIDKLTTSGLLTVSKSLISMNDDPWVEIKNLNYLELSFNISDYNDEIRNSYYSANYLKVNDLVHAEKYVKGFFKPKLVIIISDKIQPDMFIIKNDKAEVLQAFCNYNFKTNQTIIEIPINSNCIRCFSKVDMNEEKLIFEYNWSRLKKIRRRLFST</sequence>
<dbReference type="Proteomes" id="UP000198558">
    <property type="component" value="Unassembled WGS sequence"/>
</dbReference>
<dbReference type="GeneID" id="78288534"/>
<organism evidence="1 2">
    <name type="scientific">Thomasclavelia cocleata</name>
    <dbReference type="NCBI Taxonomy" id="69824"/>
    <lineage>
        <taxon>Bacteria</taxon>
        <taxon>Bacillati</taxon>
        <taxon>Bacillota</taxon>
        <taxon>Erysipelotrichia</taxon>
        <taxon>Erysipelotrichales</taxon>
        <taxon>Coprobacillaceae</taxon>
        <taxon>Thomasclavelia</taxon>
    </lineage>
</organism>
<protein>
    <submittedName>
        <fullName evidence="1">Uncharacterized protein</fullName>
    </submittedName>
</protein>
<evidence type="ECO:0000313" key="2">
    <source>
        <dbReference type="Proteomes" id="UP000198558"/>
    </source>
</evidence>
<dbReference type="SUPFAM" id="SSF53756">
    <property type="entry name" value="UDP-Glycosyltransferase/glycogen phosphorylase"/>
    <property type="match status" value="1"/>
</dbReference>
<dbReference type="AlphaFoldDB" id="A0A1I0F9V6"/>
<gene>
    <name evidence="1" type="ORF">SAMN04489758_11739</name>
</gene>
<reference evidence="2" key="1">
    <citation type="submission" date="2016-10" db="EMBL/GenBank/DDBJ databases">
        <authorList>
            <person name="Varghese N."/>
            <person name="Submissions S."/>
        </authorList>
    </citation>
    <scope>NUCLEOTIDE SEQUENCE [LARGE SCALE GENOMIC DNA]</scope>
    <source>
        <strain evidence="2">DSM 1551</strain>
    </source>
</reference>
<name>A0A1I0F9V6_9FIRM</name>
<dbReference type="RefSeq" id="WP_092354130.1">
    <property type="nucleotide sequence ID" value="NZ_FOIN01000017.1"/>
</dbReference>
<dbReference type="OrthoDB" id="9179784at2"/>